<gene>
    <name evidence="3" type="ORF">EDC57_2211</name>
</gene>
<dbReference type="Proteomes" id="UP000276634">
    <property type="component" value="Unassembled WGS sequence"/>
</dbReference>
<protein>
    <submittedName>
        <fullName evidence="3">Uncharacterized protein</fullName>
    </submittedName>
</protein>
<evidence type="ECO:0000256" key="1">
    <source>
        <dbReference type="SAM" id="MobiDB-lite"/>
    </source>
</evidence>
<dbReference type="RefSeq" id="WP_123401956.1">
    <property type="nucleotide sequence ID" value="NZ_RJVI01000003.1"/>
</dbReference>
<accession>A0A3N1XTP3</accession>
<feature type="signal peptide" evidence="2">
    <location>
        <begin position="1"/>
        <end position="25"/>
    </location>
</feature>
<evidence type="ECO:0000256" key="2">
    <source>
        <dbReference type="SAM" id="SignalP"/>
    </source>
</evidence>
<dbReference type="EMBL" id="RJVI01000003">
    <property type="protein sequence ID" value="ROR29541.1"/>
    <property type="molecule type" value="Genomic_DNA"/>
</dbReference>
<feature type="chain" id="PRO_5018131786" evidence="2">
    <location>
        <begin position="26"/>
        <end position="82"/>
    </location>
</feature>
<keyword evidence="4" id="KW-1185">Reference proteome</keyword>
<comment type="caution">
    <text evidence="3">The sequence shown here is derived from an EMBL/GenBank/DDBJ whole genome shotgun (WGS) entry which is preliminary data.</text>
</comment>
<keyword evidence="2" id="KW-0732">Signal</keyword>
<dbReference type="AlphaFoldDB" id="A0A3N1XTP3"/>
<name>A0A3N1XTP3_9GAMM</name>
<evidence type="ECO:0000313" key="3">
    <source>
        <dbReference type="EMBL" id="ROR29541.1"/>
    </source>
</evidence>
<organism evidence="3 4">
    <name type="scientific">Inmirania thermothiophila</name>
    <dbReference type="NCBI Taxonomy" id="1750597"/>
    <lineage>
        <taxon>Bacteria</taxon>
        <taxon>Pseudomonadati</taxon>
        <taxon>Pseudomonadota</taxon>
        <taxon>Gammaproteobacteria</taxon>
        <taxon>Chromatiales</taxon>
        <taxon>Ectothiorhodospiraceae</taxon>
        <taxon>Inmirania</taxon>
    </lineage>
</organism>
<evidence type="ECO:0000313" key="4">
    <source>
        <dbReference type="Proteomes" id="UP000276634"/>
    </source>
</evidence>
<feature type="region of interest" description="Disordered" evidence="1">
    <location>
        <begin position="40"/>
        <end position="64"/>
    </location>
</feature>
<sequence>MKTHEMVKGVLGAVLLSGLAMTATAGTLEYGQDRSGEPAVVASVSQPGGGLVAADDRSGEPSVRATQGVIGTAALGFADDRS</sequence>
<reference evidence="3 4" key="1">
    <citation type="submission" date="2018-11" db="EMBL/GenBank/DDBJ databases">
        <title>Genomic Encyclopedia of Type Strains, Phase IV (KMG-IV): sequencing the most valuable type-strain genomes for metagenomic binning, comparative biology and taxonomic classification.</title>
        <authorList>
            <person name="Goeker M."/>
        </authorList>
    </citation>
    <scope>NUCLEOTIDE SEQUENCE [LARGE SCALE GENOMIC DNA]</scope>
    <source>
        <strain evidence="3 4">DSM 100275</strain>
    </source>
</reference>
<proteinExistence type="predicted"/>